<keyword evidence="1" id="KW-1133">Transmembrane helix</keyword>
<proteinExistence type="predicted"/>
<evidence type="ECO:0000313" key="3">
    <source>
        <dbReference type="Proteomes" id="UP001201812"/>
    </source>
</evidence>
<sequence>MKMFAETFFNGSSSFANITVFTFIAENLVYNIFTATCDPGITLVNSFIHVFIYTVYEVVIIAWTSLTFFVIALFKQVLLLIATKNNKKILLLELVSFDLKRKTLRACSNLAQYLFEGKHRISVKDDKSVKDRKREYCAVLARKLIEVVAKEHPTILKAENEKLKIVRVDCLASKHRAPTRWNVLVSEIHKLEAAGSEEAKAIIAKINATSNEINNM</sequence>
<feature type="transmembrane region" description="Helical" evidence="1">
    <location>
        <begin position="7"/>
        <end position="30"/>
    </location>
</feature>
<feature type="transmembrane region" description="Helical" evidence="1">
    <location>
        <begin position="50"/>
        <end position="74"/>
    </location>
</feature>
<gene>
    <name evidence="2" type="ORF">DdX_04697</name>
</gene>
<reference evidence="2" key="1">
    <citation type="submission" date="2022-01" db="EMBL/GenBank/DDBJ databases">
        <title>Genome Sequence Resource for Two Populations of Ditylenchus destructor, the Migratory Endoparasitic Phytonematode.</title>
        <authorList>
            <person name="Zhang H."/>
            <person name="Lin R."/>
            <person name="Xie B."/>
        </authorList>
    </citation>
    <scope>NUCLEOTIDE SEQUENCE</scope>
    <source>
        <strain evidence="2">BazhouSP</strain>
    </source>
</reference>
<dbReference type="AlphaFoldDB" id="A0AAD4NCX1"/>
<comment type="caution">
    <text evidence="2">The sequence shown here is derived from an EMBL/GenBank/DDBJ whole genome shotgun (WGS) entry which is preliminary data.</text>
</comment>
<name>A0AAD4NCX1_9BILA</name>
<accession>A0AAD4NCX1</accession>
<evidence type="ECO:0000256" key="1">
    <source>
        <dbReference type="SAM" id="Phobius"/>
    </source>
</evidence>
<evidence type="ECO:0000313" key="2">
    <source>
        <dbReference type="EMBL" id="KAI1720465.1"/>
    </source>
</evidence>
<protein>
    <submittedName>
        <fullName evidence="2">Uncharacterized protein</fullName>
    </submittedName>
</protein>
<keyword evidence="1" id="KW-0812">Transmembrane</keyword>
<organism evidence="2 3">
    <name type="scientific">Ditylenchus destructor</name>
    <dbReference type="NCBI Taxonomy" id="166010"/>
    <lineage>
        <taxon>Eukaryota</taxon>
        <taxon>Metazoa</taxon>
        <taxon>Ecdysozoa</taxon>
        <taxon>Nematoda</taxon>
        <taxon>Chromadorea</taxon>
        <taxon>Rhabditida</taxon>
        <taxon>Tylenchina</taxon>
        <taxon>Tylenchomorpha</taxon>
        <taxon>Sphaerularioidea</taxon>
        <taxon>Anguinidae</taxon>
        <taxon>Anguininae</taxon>
        <taxon>Ditylenchus</taxon>
    </lineage>
</organism>
<dbReference type="Proteomes" id="UP001201812">
    <property type="component" value="Unassembled WGS sequence"/>
</dbReference>
<dbReference type="EMBL" id="JAKKPZ010000005">
    <property type="protein sequence ID" value="KAI1720465.1"/>
    <property type="molecule type" value="Genomic_DNA"/>
</dbReference>
<keyword evidence="1" id="KW-0472">Membrane</keyword>
<keyword evidence="3" id="KW-1185">Reference proteome</keyword>